<dbReference type="GO" id="GO:0004348">
    <property type="term" value="F:glucosylceramidase activity"/>
    <property type="evidence" value="ECO:0007669"/>
    <property type="project" value="InterPro"/>
</dbReference>
<dbReference type="PANTHER" id="PTHR11069">
    <property type="entry name" value="GLUCOSYLCERAMIDASE"/>
    <property type="match status" value="1"/>
</dbReference>
<dbReference type="RefSeq" id="WP_068107867.1">
    <property type="nucleotide sequence ID" value="NZ_CP015079.1"/>
</dbReference>
<dbReference type="InterPro" id="IPR017853">
    <property type="entry name" value="GH"/>
</dbReference>
<dbReference type="InterPro" id="IPR013780">
    <property type="entry name" value="Glyco_hydro_b"/>
</dbReference>
<keyword evidence="3" id="KW-0378">Hydrolase</keyword>
<dbReference type="PANTHER" id="PTHR11069:SF23">
    <property type="entry name" value="LYSOSOMAL ACID GLUCOSYLCERAMIDASE"/>
    <property type="match status" value="1"/>
</dbReference>
<proteinExistence type="inferred from homology"/>
<protein>
    <recommendedName>
        <fullName evidence="6">O-Glycosyl hydrolase family 30</fullName>
    </recommendedName>
</protein>
<dbReference type="GO" id="GO:0016020">
    <property type="term" value="C:membrane"/>
    <property type="evidence" value="ECO:0007669"/>
    <property type="project" value="GOC"/>
</dbReference>
<evidence type="ECO:0000313" key="5">
    <source>
        <dbReference type="Proteomes" id="UP000077868"/>
    </source>
</evidence>
<dbReference type="SUPFAM" id="SSF51445">
    <property type="entry name" value="(Trans)glycosidases"/>
    <property type="match status" value="1"/>
</dbReference>
<dbReference type="STRING" id="1300347.I601_1508"/>
<dbReference type="InterPro" id="IPR001139">
    <property type="entry name" value="Glyco_hydro_30"/>
</dbReference>
<dbReference type="KEGG" id="ndk:I601_1508"/>
<sequence length="399" mass="42847">MAPTDGPVDDVVVQADDLRQPWRGVGAALTDATVTELREQPALIGELFDPSSRTGARLQWVRLPLSATDMSTRNWGWRWNGRRARPDPDARAAVRVLRDQVLPVAPDLAVVASPWTALPRFKSNLWWHGGSLRAGAVNGYGRMLVSQARWLLDHGVPLQAMTLANEPGHVSDYPTMLVSDTSLARLASRVGPQLAALGVELWGLDHNWADRPRLDATGYDGLAAASMHCYAGQPAQAADLPVPWLMTECTGTTDTAPSTFRWDAEVLLDQASAAGNSGLLLWNLVLEEGWAGSFGGCRDCRGLLTTPRGGGTGWRAEPEHLFLAHVRRGAPPGARVAGSTSPSDLTAVAFVRGDRVAVVGHNPTDRTRSVRFSVAGTGAAPETVQIGPGELYTWVRQAV</sequence>
<dbReference type="AlphaFoldDB" id="A0A1A9GK09"/>
<evidence type="ECO:0000256" key="2">
    <source>
        <dbReference type="ARBA" id="ARBA00022729"/>
    </source>
</evidence>
<dbReference type="PATRIC" id="fig|1300347.3.peg.1508"/>
<reference evidence="4 5" key="1">
    <citation type="submission" date="2016-03" db="EMBL/GenBank/DDBJ databases">
        <title>Complete genome sequence of a soil Actinobacterium, Nocardioides dokdonensis FR1436.</title>
        <authorList>
            <person name="Kwon S.-K."/>
            <person name="Kim K."/>
            <person name="Kim J.F."/>
        </authorList>
    </citation>
    <scope>NUCLEOTIDE SEQUENCE [LARGE SCALE GENOMIC DNA]</scope>
    <source>
        <strain evidence="4 5">FR1436</strain>
    </source>
</reference>
<comment type="similarity">
    <text evidence="1">Belongs to the glycosyl hydrolase 30 family.</text>
</comment>
<organism evidence="4 5">
    <name type="scientific">Nocardioides dokdonensis FR1436</name>
    <dbReference type="NCBI Taxonomy" id="1300347"/>
    <lineage>
        <taxon>Bacteria</taxon>
        <taxon>Bacillati</taxon>
        <taxon>Actinomycetota</taxon>
        <taxon>Actinomycetes</taxon>
        <taxon>Propionibacteriales</taxon>
        <taxon>Nocardioidaceae</taxon>
        <taxon>Nocardioides</taxon>
    </lineage>
</organism>
<accession>A0A1A9GK09</accession>
<evidence type="ECO:0000313" key="4">
    <source>
        <dbReference type="EMBL" id="ANH37943.1"/>
    </source>
</evidence>
<dbReference type="GO" id="GO:0006680">
    <property type="term" value="P:glucosylceramide catabolic process"/>
    <property type="evidence" value="ECO:0007669"/>
    <property type="project" value="TreeGrafter"/>
</dbReference>
<dbReference type="Proteomes" id="UP000077868">
    <property type="component" value="Chromosome"/>
</dbReference>
<keyword evidence="5" id="KW-1185">Reference proteome</keyword>
<dbReference type="Gene3D" id="2.60.40.1180">
    <property type="entry name" value="Golgi alpha-mannosidase II"/>
    <property type="match status" value="1"/>
</dbReference>
<evidence type="ECO:0000256" key="1">
    <source>
        <dbReference type="ARBA" id="ARBA00005382"/>
    </source>
</evidence>
<evidence type="ECO:0000256" key="3">
    <source>
        <dbReference type="ARBA" id="ARBA00022801"/>
    </source>
</evidence>
<dbReference type="EMBL" id="CP015079">
    <property type="protein sequence ID" value="ANH37943.1"/>
    <property type="molecule type" value="Genomic_DNA"/>
</dbReference>
<evidence type="ECO:0008006" key="6">
    <source>
        <dbReference type="Google" id="ProtNLM"/>
    </source>
</evidence>
<name>A0A1A9GK09_9ACTN</name>
<keyword evidence="2" id="KW-0732">Signal</keyword>
<dbReference type="Gene3D" id="3.20.20.80">
    <property type="entry name" value="Glycosidases"/>
    <property type="match status" value="1"/>
</dbReference>
<gene>
    <name evidence="4" type="ORF">I601_1508</name>
</gene>
<dbReference type="OrthoDB" id="251941at2"/>